<evidence type="ECO:0000313" key="2">
    <source>
        <dbReference type="EMBL" id="MET4718990.1"/>
    </source>
</evidence>
<reference evidence="2 3" key="1">
    <citation type="submission" date="2024-06" db="EMBL/GenBank/DDBJ databases">
        <title>Genomic Encyclopedia of Type Strains, Phase V (KMG-V): Genome sequencing to study the core and pangenomes of soil and plant-associated prokaryotes.</title>
        <authorList>
            <person name="Whitman W."/>
        </authorList>
    </citation>
    <scope>NUCLEOTIDE SEQUENCE [LARGE SCALE GENOMIC DNA]</scope>
    <source>
        <strain evidence="2 3">USDA 160</strain>
    </source>
</reference>
<accession>A0ABV2RRQ4</accession>
<proteinExistence type="predicted"/>
<sequence length="55" mass="6230">MRNVPDAQFPADDHAPWVKHDRGEERADLRRSGQLLKSIRSAEKSEPPNELPLAP</sequence>
<dbReference type="Proteomes" id="UP001549291">
    <property type="component" value="Unassembled WGS sequence"/>
</dbReference>
<protein>
    <recommendedName>
        <fullName evidence="4">Transposase</fullName>
    </recommendedName>
</protein>
<evidence type="ECO:0000313" key="3">
    <source>
        <dbReference type="Proteomes" id="UP001549291"/>
    </source>
</evidence>
<dbReference type="EMBL" id="JBEPTQ010000002">
    <property type="protein sequence ID" value="MET4718990.1"/>
    <property type="molecule type" value="Genomic_DNA"/>
</dbReference>
<evidence type="ECO:0008006" key="4">
    <source>
        <dbReference type="Google" id="ProtNLM"/>
    </source>
</evidence>
<gene>
    <name evidence="2" type="ORF">ABIF63_003096</name>
</gene>
<feature type="region of interest" description="Disordered" evidence="1">
    <location>
        <begin position="1"/>
        <end position="55"/>
    </location>
</feature>
<feature type="compositionally biased region" description="Basic and acidic residues" evidence="1">
    <location>
        <begin position="11"/>
        <end position="31"/>
    </location>
</feature>
<organism evidence="2 3">
    <name type="scientific">Bradyrhizobium japonicum</name>
    <dbReference type="NCBI Taxonomy" id="375"/>
    <lineage>
        <taxon>Bacteria</taxon>
        <taxon>Pseudomonadati</taxon>
        <taxon>Pseudomonadota</taxon>
        <taxon>Alphaproteobacteria</taxon>
        <taxon>Hyphomicrobiales</taxon>
        <taxon>Nitrobacteraceae</taxon>
        <taxon>Bradyrhizobium</taxon>
    </lineage>
</organism>
<evidence type="ECO:0000256" key="1">
    <source>
        <dbReference type="SAM" id="MobiDB-lite"/>
    </source>
</evidence>
<comment type="caution">
    <text evidence="2">The sequence shown here is derived from an EMBL/GenBank/DDBJ whole genome shotgun (WGS) entry which is preliminary data.</text>
</comment>
<keyword evidence="3" id="KW-1185">Reference proteome</keyword>
<name>A0ABV2RRQ4_BRAJP</name>